<dbReference type="EMBL" id="PDKK01000003">
    <property type="protein sequence ID" value="RXK06826.1"/>
    <property type="molecule type" value="Genomic_DNA"/>
</dbReference>
<dbReference type="GO" id="GO:0006355">
    <property type="term" value="P:regulation of DNA-templated transcription"/>
    <property type="evidence" value="ECO:0007669"/>
    <property type="project" value="InterPro"/>
</dbReference>
<dbReference type="Pfam" id="PF00989">
    <property type="entry name" value="PAS"/>
    <property type="match status" value="1"/>
</dbReference>
<dbReference type="OrthoDB" id="9759607at2"/>
<proteinExistence type="predicted"/>
<evidence type="ECO:0000313" key="10">
    <source>
        <dbReference type="EMBL" id="RXK06826.1"/>
    </source>
</evidence>
<keyword evidence="1" id="KW-0597">Phosphoprotein</keyword>
<comment type="caution">
    <text evidence="10">The sequence shown here is derived from an EMBL/GenBank/DDBJ whole genome shotgun (WGS) entry which is preliminary data.</text>
</comment>
<evidence type="ECO:0000313" key="11">
    <source>
        <dbReference type="Proteomes" id="UP000289758"/>
    </source>
</evidence>
<dbReference type="Pfam" id="PF02518">
    <property type="entry name" value="HATPase_c"/>
    <property type="match status" value="1"/>
</dbReference>
<evidence type="ECO:0000256" key="1">
    <source>
        <dbReference type="ARBA" id="ARBA00022553"/>
    </source>
</evidence>
<sequence length="544" mass="62551">MMIRMPMHESLSLTKRYILALTIIAFLSILAFFNLSKLLSIQSNDAQLVNMSGNQKIITREIAFYAIYYKIDKLKAKIIEMEKTHNILTSLKMSEELHSIYFGKEVNLDEKVKTYLFHAKRFYVHRDGRSQNYVLKNSEKLLLDLEKAVVVYLKEASENTRKLQKVETYILILTLLTLLFEAIFIFMPASRQINSRTEELIREKEFSNAVIESSRNAIITLDSKMKIRTFNSEAEKIFKYTKEEMLNKTKFNEIVLDKYNINDLESLKKVQESKGKDKNGKKFPIRISFGTSGENRDIAIVANIQDISKEKLNDKILQQQSKFAALGEMIAIIAHQWRQPLAQLNFNCMYIRKKSKDKEIIEETIANEEIIQFMSETITNFQDFYKKSDNTIFNPQTAIEQALKIVSSSIKLNQIELKKQIDSKIKIFGNLNSLAQIVLSIIQNSIDIIKSDKIDSPTITITLKDSEKHTILIISDNAGGIKIEPIKDVFKPFNTKKEKASTGIGLYMSEIIIKNQFNGTIEARNIENGAEFTIILPHNLPNLG</sequence>
<evidence type="ECO:0008006" key="12">
    <source>
        <dbReference type="Google" id="ProtNLM"/>
    </source>
</evidence>
<dbReference type="PROSITE" id="PS50109">
    <property type="entry name" value="HIS_KIN"/>
    <property type="match status" value="1"/>
</dbReference>
<dbReference type="NCBIfam" id="TIGR00229">
    <property type="entry name" value="sensory_box"/>
    <property type="match status" value="1"/>
</dbReference>
<dbReference type="PANTHER" id="PTHR43065:SF10">
    <property type="entry name" value="PEROXIDE STRESS-ACTIVATED HISTIDINE KINASE MAK3"/>
    <property type="match status" value="1"/>
</dbReference>
<name>A0A4Q1AMB5_9BACT</name>
<dbReference type="InterPro" id="IPR036890">
    <property type="entry name" value="HATPase_C_sf"/>
</dbReference>
<organism evidence="10 11">
    <name type="scientific">Halarcobacter ebronensis</name>
    <dbReference type="NCBI Taxonomy" id="1462615"/>
    <lineage>
        <taxon>Bacteria</taxon>
        <taxon>Pseudomonadati</taxon>
        <taxon>Campylobacterota</taxon>
        <taxon>Epsilonproteobacteria</taxon>
        <taxon>Campylobacterales</taxon>
        <taxon>Arcobacteraceae</taxon>
        <taxon>Halarcobacter</taxon>
    </lineage>
</organism>
<dbReference type="GO" id="GO:0000155">
    <property type="term" value="F:phosphorelay sensor kinase activity"/>
    <property type="evidence" value="ECO:0007669"/>
    <property type="project" value="InterPro"/>
</dbReference>
<dbReference type="PROSITE" id="PS50112">
    <property type="entry name" value="PAS"/>
    <property type="match status" value="1"/>
</dbReference>
<dbReference type="SMART" id="SM00387">
    <property type="entry name" value="HATPase_c"/>
    <property type="match status" value="1"/>
</dbReference>
<keyword evidence="4" id="KW-0418">Kinase</keyword>
<dbReference type="AlphaFoldDB" id="A0A4Q1AMB5"/>
<dbReference type="InterPro" id="IPR036097">
    <property type="entry name" value="HisK_dim/P_sf"/>
</dbReference>
<keyword evidence="11" id="KW-1185">Reference proteome</keyword>
<dbReference type="Proteomes" id="UP000289758">
    <property type="component" value="Unassembled WGS sequence"/>
</dbReference>
<evidence type="ECO:0000259" key="9">
    <source>
        <dbReference type="PROSITE" id="PS50112"/>
    </source>
</evidence>
<keyword evidence="3" id="KW-0547">Nucleotide-binding</keyword>
<dbReference type="InterPro" id="IPR005467">
    <property type="entry name" value="His_kinase_dom"/>
</dbReference>
<dbReference type="InterPro" id="IPR013767">
    <property type="entry name" value="PAS_fold"/>
</dbReference>
<evidence type="ECO:0000256" key="6">
    <source>
        <dbReference type="ARBA" id="ARBA00023012"/>
    </source>
</evidence>
<evidence type="ECO:0000259" key="8">
    <source>
        <dbReference type="PROSITE" id="PS50109"/>
    </source>
</evidence>
<reference evidence="10 11" key="1">
    <citation type="submission" date="2017-10" db="EMBL/GenBank/DDBJ databases">
        <title>Genomics of the genus Arcobacter.</title>
        <authorList>
            <person name="Perez-Cataluna A."/>
            <person name="Figueras M.J."/>
        </authorList>
    </citation>
    <scope>NUCLEOTIDE SEQUENCE [LARGE SCALE GENOMIC DNA]</scope>
    <source>
        <strain evidence="10 11">CECT 8441</strain>
    </source>
</reference>
<dbReference type="Gene3D" id="3.30.450.20">
    <property type="entry name" value="PAS domain"/>
    <property type="match status" value="1"/>
</dbReference>
<dbReference type="Gene3D" id="3.30.565.10">
    <property type="entry name" value="Histidine kinase-like ATPase, C-terminal domain"/>
    <property type="match status" value="1"/>
</dbReference>
<keyword evidence="7" id="KW-0472">Membrane</keyword>
<keyword evidence="5" id="KW-0067">ATP-binding</keyword>
<feature type="domain" description="PAS" evidence="9">
    <location>
        <begin position="203"/>
        <end position="278"/>
    </location>
</feature>
<accession>A0A4Q1AMB5</accession>
<feature type="transmembrane region" description="Helical" evidence="7">
    <location>
        <begin position="169"/>
        <end position="187"/>
    </location>
</feature>
<dbReference type="GO" id="GO:0005524">
    <property type="term" value="F:ATP binding"/>
    <property type="evidence" value="ECO:0007669"/>
    <property type="project" value="UniProtKB-KW"/>
</dbReference>
<keyword evidence="7" id="KW-1133">Transmembrane helix</keyword>
<evidence type="ECO:0000256" key="4">
    <source>
        <dbReference type="ARBA" id="ARBA00022777"/>
    </source>
</evidence>
<gene>
    <name evidence="10" type="ORF">CRV07_05180</name>
</gene>
<protein>
    <recommendedName>
        <fullName evidence="12">Histidine kinase</fullName>
    </recommendedName>
</protein>
<evidence type="ECO:0000256" key="5">
    <source>
        <dbReference type="ARBA" id="ARBA00022840"/>
    </source>
</evidence>
<dbReference type="Gene3D" id="1.10.287.130">
    <property type="match status" value="1"/>
</dbReference>
<keyword evidence="2" id="KW-0808">Transferase</keyword>
<feature type="domain" description="Histidine kinase" evidence="8">
    <location>
        <begin position="332"/>
        <end position="540"/>
    </location>
</feature>
<evidence type="ECO:0000256" key="3">
    <source>
        <dbReference type="ARBA" id="ARBA00022741"/>
    </source>
</evidence>
<dbReference type="InterPro" id="IPR000014">
    <property type="entry name" value="PAS"/>
</dbReference>
<dbReference type="InterPro" id="IPR035965">
    <property type="entry name" value="PAS-like_dom_sf"/>
</dbReference>
<dbReference type="CDD" id="cd00130">
    <property type="entry name" value="PAS"/>
    <property type="match status" value="1"/>
</dbReference>
<dbReference type="SUPFAM" id="SSF55785">
    <property type="entry name" value="PYP-like sensor domain (PAS domain)"/>
    <property type="match status" value="1"/>
</dbReference>
<dbReference type="SMART" id="SM00091">
    <property type="entry name" value="PAS"/>
    <property type="match status" value="1"/>
</dbReference>
<dbReference type="PANTHER" id="PTHR43065">
    <property type="entry name" value="SENSOR HISTIDINE KINASE"/>
    <property type="match status" value="1"/>
</dbReference>
<evidence type="ECO:0000256" key="2">
    <source>
        <dbReference type="ARBA" id="ARBA00022679"/>
    </source>
</evidence>
<keyword evidence="6" id="KW-0902">Two-component regulatory system</keyword>
<dbReference type="SUPFAM" id="SSF47384">
    <property type="entry name" value="Homodimeric domain of signal transducing histidine kinase"/>
    <property type="match status" value="1"/>
</dbReference>
<dbReference type="SUPFAM" id="SSF55874">
    <property type="entry name" value="ATPase domain of HSP90 chaperone/DNA topoisomerase II/histidine kinase"/>
    <property type="match status" value="1"/>
</dbReference>
<keyword evidence="7" id="KW-0812">Transmembrane</keyword>
<evidence type="ECO:0000256" key="7">
    <source>
        <dbReference type="SAM" id="Phobius"/>
    </source>
</evidence>
<dbReference type="InterPro" id="IPR003594">
    <property type="entry name" value="HATPase_dom"/>
</dbReference>